<proteinExistence type="inferred from homology"/>
<dbReference type="PIRSF" id="PIRSF036409">
    <property type="entry name" value="EutP_PduV"/>
    <property type="match status" value="1"/>
</dbReference>
<protein>
    <submittedName>
        <fullName evidence="2">EutP/PduV family microcompartment system protein</fullName>
    </submittedName>
</protein>
<dbReference type="Pfam" id="PF10662">
    <property type="entry name" value="PduV-EutP"/>
    <property type="match status" value="1"/>
</dbReference>
<sequence length="152" mass="16246">MRRIMVIGAVGSGKSTLILALLNDKLPASKTQSLHFLDWLIDTPGEYTENPLFYRSLMATSHQASAVLLVQDATQGRCTFPPLFAGGFPVPCIGAITKLDHPGAEPDRAESLLRQALPQGAIVRVSAIAGIGIQGLREQLKKHAKAPPPAEN</sequence>
<dbReference type="CDD" id="cd00882">
    <property type="entry name" value="Ras_like_GTPase"/>
    <property type="match status" value="1"/>
</dbReference>
<keyword evidence="3" id="KW-1185">Reference proteome</keyword>
<dbReference type="Proteomes" id="UP001596108">
    <property type="component" value="Unassembled WGS sequence"/>
</dbReference>
<evidence type="ECO:0000313" key="2">
    <source>
        <dbReference type="EMBL" id="MFC5527878.1"/>
    </source>
</evidence>
<dbReference type="PANTHER" id="PTHR40453">
    <property type="entry name" value="PROTEIN YOEF"/>
    <property type="match status" value="1"/>
</dbReference>
<reference evidence="3" key="1">
    <citation type="journal article" date="2019" name="Int. J. Syst. Evol. Microbiol.">
        <title>The Global Catalogue of Microorganisms (GCM) 10K type strain sequencing project: providing services to taxonomists for standard genome sequencing and annotation.</title>
        <authorList>
            <consortium name="The Broad Institute Genomics Platform"/>
            <consortium name="The Broad Institute Genome Sequencing Center for Infectious Disease"/>
            <person name="Wu L."/>
            <person name="Ma J."/>
        </authorList>
    </citation>
    <scope>NUCLEOTIDE SEQUENCE [LARGE SCALE GENOMIC DNA]</scope>
    <source>
        <strain evidence="3">CGMCC 1.18578</strain>
    </source>
</reference>
<comment type="similarity">
    <text evidence="1">Belongs to the EutP/PduV family.</text>
</comment>
<dbReference type="PANTHER" id="PTHR40453:SF1">
    <property type="entry name" value="PROTEIN YOEF"/>
    <property type="match status" value="1"/>
</dbReference>
<dbReference type="InterPro" id="IPR012381">
    <property type="entry name" value="EutP_PduV"/>
</dbReference>
<dbReference type="SUPFAM" id="SSF52540">
    <property type="entry name" value="P-loop containing nucleoside triphosphate hydrolases"/>
    <property type="match status" value="1"/>
</dbReference>
<keyword evidence="1" id="KW-0547">Nucleotide-binding</keyword>
<dbReference type="EMBL" id="JBHSNC010000001">
    <property type="protein sequence ID" value="MFC5527878.1"/>
    <property type="molecule type" value="Genomic_DNA"/>
</dbReference>
<name>A0ABW0QSS2_9BACL</name>
<dbReference type="RefSeq" id="WP_378109683.1">
    <property type="nucleotide sequence ID" value="NZ_JBHSNC010000001.1"/>
</dbReference>
<gene>
    <name evidence="2" type="ORF">ACFPQ4_00165</name>
</gene>
<evidence type="ECO:0000313" key="3">
    <source>
        <dbReference type="Proteomes" id="UP001596108"/>
    </source>
</evidence>
<evidence type="ECO:0000256" key="1">
    <source>
        <dbReference type="PIRNR" id="PIRNR036409"/>
    </source>
</evidence>
<comment type="caution">
    <text evidence="2">The sequence shown here is derived from an EMBL/GenBank/DDBJ whole genome shotgun (WGS) entry which is preliminary data.</text>
</comment>
<dbReference type="InterPro" id="IPR027417">
    <property type="entry name" value="P-loop_NTPase"/>
</dbReference>
<accession>A0ABW0QSS2</accession>
<organism evidence="2 3">
    <name type="scientific">Cohnella yongneupensis</name>
    <dbReference type="NCBI Taxonomy" id="425006"/>
    <lineage>
        <taxon>Bacteria</taxon>
        <taxon>Bacillati</taxon>
        <taxon>Bacillota</taxon>
        <taxon>Bacilli</taxon>
        <taxon>Bacillales</taxon>
        <taxon>Paenibacillaceae</taxon>
        <taxon>Cohnella</taxon>
    </lineage>
</organism>
<dbReference type="Gene3D" id="3.40.50.300">
    <property type="entry name" value="P-loop containing nucleotide triphosphate hydrolases"/>
    <property type="match status" value="1"/>
</dbReference>